<proteinExistence type="predicted"/>
<dbReference type="Pfam" id="PF05373">
    <property type="entry name" value="Pro_3_hydrox_C"/>
    <property type="match status" value="1"/>
</dbReference>
<accession>A0ABT0ETH2</accession>
<protein>
    <recommendedName>
        <fullName evidence="1">L-proline 3-hydroxylase C-terminal domain-containing protein</fullName>
    </recommendedName>
</protein>
<comment type="caution">
    <text evidence="2">The sequence shown here is derived from an EMBL/GenBank/DDBJ whole genome shotgun (WGS) entry which is preliminary data.</text>
</comment>
<name>A0ABT0ETH2_9PSED</name>
<dbReference type="Gene3D" id="1.10.1720.10">
    <property type="entry name" value="L-proline 3-hydroxylase, C-terminal domain"/>
    <property type="match status" value="1"/>
</dbReference>
<dbReference type="RefSeq" id="WP_247286862.1">
    <property type="nucleotide sequence ID" value="NZ_JAKNRW010000002.1"/>
</dbReference>
<reference evidence="2 3" key="1">
    <citation type="submission" date="2022-02" db="EMBL/GenBank/DDBJ databases">
        <title>Comparative genomics of the first Antarctic Pseudomonas spp. capable of biotransforming 2,4,6-Trinitrotoluene.</title>
        <authorList>
            <person name="Cabrera M.A."/>
            <person name="Marquez S.L."/>
            <person name="Perez-Donoso J.M."/>
        </authorList>
    </citation>
    <scope>NUCLEOTIDE SEQUENCE [LARGE SCALE GENOMIC DNA]</scope>
    <source>
        <strain evidence="2 3">TNT19</strain>
    </source>
</reference>
<evidence type="ECO:0000313" key="3">
    <source>
        <dbReference type="Proteomes" id="UP001299876"/>
    </source>
</evidence>
<evidence type="ECO:0000313" key="2">
    <source>
        <dbReference type="EMBL" id="MCK1789036.1"/>
    </source>
</evidence>
<organism evidence="2 3">
    <name type="scientific">Pseudomonas violetae</name>
    <dbReference type="NCBI Taxonomy" id="2915813"/>
    <lineage>
        <taxon>Bacteria</taxon>
        <taxon>Pseudomonadati</taxon>
        <taxon>Pseudomonadota</taxon>
        <taxon>Gammaproteobacteria</taxon>
        <taxon>Pseudomonadales</taxon>
        <taxon>Pseudomonadaceae</taxon>
        <taxon>Pseudomonas</taxon>
    </lineage>
</organism>
<sequence length="133" mass="15727">MNFGLKSRMFLCLDFMHEGEFEYTDIFVAPSSLDPYRNSFHIKREPFSDINKKEVIAATSKIINRFTFKDIIFALSKYHFIYDLPVSSCYDWIISAAEQANNGEIIKKAKSLRRYLIEKRDMGERYTTNDWNV</sequence>
<dbReference type="EMBL" id="JAKNRW010000002">
    <property type="protein sequence ID" value="MCK1789036.1"/>
    <property type="molecule type" value="Genomic_DNA"/>
</dbReference>
<dbReference type="Proteomes" id="UP001299876">
    <property type="component" value="Unassembled WGS sequence"/>
</dbReference>
<keyword evidence="3" id="KW-1185">Reference proteome</keyword>
<dbReference type="InterPro" id="IPR008035">
    <property type="entry name" value="Pro_3_hydrox_C"/>
</dbReference>
<gene>
    <name evidence="2" type="ORF">L9059_02290</name>
</gene>
<dbReference type="SUPFAM" id="SSF51197">
    <property type="entry name" value="Clavaminate synthase-like"/>
    <property type="match status" value="1"/>
</dbReference>
<feature type="domain" description="L-proline 3-hydroxylase C-terminal" evidence="1">
    <location>
        <begin position="38"/>
        <end position="124"/>
    </location>
</feature>
<dbReference type="InterPro" id="IPR037037">
    <property type="entry name" value="Pro_3_hydrox_C_sf"/>
</dbReference>
<evidence type="ECO:0000259" key="1">
    <source>
        <dbReference type="Pfam" id="PF05373"/>
    </source>
</evidence>